<evidence type="ECO:0000259" key="5">
    <source>
        <dbReference type="Pfam" id="PF00296"/>
    </source>
</evidence>
<evidence type="ECO:0000256" key="2">
    <source>
        <dbReference type="ARBA" id="ARBA00022643"/>
    </source>
</evidence>
<dbReference type="Gene3D" id="3.20.20.30">
    <property type="entry name" value="Luciferase-like domain"/>
    <property type="match status" value="1"/>
</dbReference>
<feature type="domain" description="Luciferase-like" evidence="5">
    <location>
        <begin position="25"/>
        <end position="350"/>
    </location>
</feature>
<accession>A0A845SQQ4</accession>
<protein>
    <submittedName>
        <fullName evidence="6">LLM class flavin-dependent oxidoreductase</fullName>
    </submittedName>
</protein>
<gene>
    <name evidence="6" type="ORF">GRH90_21070</name>
</gene>
<keyword evidence="1" id="KW-0285">Flavoprotein</keyword>
<evidence type="ECO:0000313" key="7">
    <source>
        <dbReference type="Proteomes" id="UP000461443"/>
    </source>
</evidence>
<dbReference type="GO" id="GO:0004497">
    <property type="term" value="F:monooxygenase activity"/>
    <property type="evidence" value="ECO:0007669"/>
    <property type="project" value="UniProtKB-KW"/>
</dbReference>
<keyword evidence="2" id="KW-0288">FMN</keyword>
<evidence type="ECO:0000256" key="1">
    <source>
        <dbReference type="ARBA" id="ARBA00022630"/>
    </source>
</evidence>
<dbReference type="InterPro" id="IPR036661">
    <property type="entry name" value="Luciferase-like_sf"/>
</dbReference>
<dbReference type="GO" id="GO:0016705">
    <property type="term" value="F:oxidoreductase activity, acting on paired donors, with incorporation or reduction of molecular oxygen"/>
    <property type="evidence" value="ECO:0007669"/>
    <property type="project" value="InterPro"/>
</dbReference>
<reference evidence="6 7" key="2">
    <citation type="submission" date="2020-02" db="EMBL/GenBank/DDBJ databases">
        <title>The new genus of Enterobacteriales.</title>
        <authorList>
            <person name="Kim I.S."/>
        </authorList>
    </citation>
    <scope>NUCLEOTIDE SEQUENCE [LARGE SCALE GENOMIC DNA]</scope>
    <source>
        <strain evidence="6 7">SAP-6</strain>
    </source>
</reference>
<evidence type="ECO:0000313" key="6">
    <source>
        <dbReference type="EMBL" id="NDL65226.1"/>
    </source>
</evidence>
<comment type="caution">
    <text evidence="6">The sequence shown here is derived from an EMBL/GenBank/DDBJ whole genome shotgun (WGS) entry which is preliminary data.</text>
</comment>
<reference evidence="6 7" key="1">
    <citation type="submission" date="2019-12" db="EMBL/GenBank/DDBJ databases">
        <authorList>
            <person name="Lee S.D."/>
        </authorList>
    </citation>
    <scope>NUCLEOTIDE SEQUENCE [LARGE SCALE GENOMIC DNA]</scope>
    <source>
        <strain evidence="6 7">SAP-6</strain>
    </source>
</reference>
<dbReference type="InterPro" id="IPR050172">
    <property type="entry name" value="SsuD_RutA_monooxygenase"/>
</dbReference>
<proteinExistence type="predicted"/>
<organism evidence="6 7">
    <name type="scientific">Acerihabitans arboris</name>
    <dbReference type="NCBI Taxonomy" id="2691583"/>
    <lineage>
        <taxon>Bacteria</taxon>
        <taxon>Pseudomonadati</taxon>
        <taxon>Pseudomonadota</taxon>
        <taxon>Gammaproteobacteria</taxon>
        <taxon>Enterobacterales</taxon>
        <taxon>Pectobacteriaceae</taxon>
        <taxon>Acerihabitans</taxon>
    </lineage>
</organism>
<dbReference type="PANTHER" id="PTHR42847">
    <property type="entry name" value="ALKANESULFONATE MONOOXYGENASE"/>
    <property type="match status" value="1"/>
</dbReference>
<dbReference type="EMBL" id="WUBS01000017">
    <property type="protein sequence ID" value="NDL65226.1"/>
    <property type="molecule type" value="Genomic_DNA"/>
</dbReference>
<name>A0A845SQQ4_9GAMM</name>
<dbReference type="SUPFAM" id="SSF51679">
    <property type="entry name" value="Bacterial luciferase-like"/>
    <property type="match status" value="1"/>
</dbReference>
<dbReference type="RefSeq" id="WP_162367936.1">
    <property type="nucleotide sequence ID" value="NZ_WUBS01000017.1"/>
</dbReference>
<keyword evidence="7" id="KW-1185">Reference proteome</keyword>
<keyword evidence="4" id="KW-0503">Monooxygenase</keyword>
<sequence>MHYPILPPLPPDSPLGIAMKQPLMLGLFLPIHNGGWTMSSYPRSTDWTFDYNAALTRQAEALGFELVFGPAHWLPKGGFGGEIRYRETALDTLMTAAGLAAVTERILLIATVHIFYGPWHPLHLAKFGATLDHMSGGRWGLNVVTGFRKDEWAMFGQEQPGHDRRYALADEYVSLLQRLWAGTDNLDYKSEHWELNQAFVTPKPRYGRPVMVSATSSTAGIIHAVRQADLIFVTSPAGASFEAAIAALPDITRQVRAAAQAIDRDVRILINPMIIARDTEAEARAVYRSILDRADQGAVDGFFHSHATGDSRSWRGHQRDERIVGGNIQLVGTPEQIVEQIIRLKAIGCDGLQLCFVDYQPELAYFGQRILPLLKQAGLRI</sequence>
<dbReference type="Pfam" id="PF00296">
    <property type="entry name" value="Bac_luciferase"/>
    <property type="match status" value="1"/>
</dbReference>
<dbReference type="Proteomes" id="UP000461443">
    <property type="component" value="Unassembled WGS sequence"/>
</dbReference>
<dbReference type="PANTHER" id="PTHR42847:SF4">
    <property type="entry name" value="ALKANESULFONATE MONOOXYGENASE-RELATED"/>
    <property type="match status" value="1"/>
</dbReference>
<dbReference type="AlphaFoldDB" id="A0A845SQQ4"/>
<evidence type="ECO:0000256" key="4">
    <source>
        <dbReference type="ARBA" id="ARBA00023033"/>
    </source>
</evidence>
<keyword evidence="3" id="KW-0560">Oxidoreductase</keyword>
<evidence type="ECO:0000256" key="3">
    <source>
        <dbReference type="ARBA" id="ARBA00023002"/>
    </source>
</evidence>
<dbReference type="CDD" id="cd01094">
    <property type="entry name" value="Alkanesulfonate_monoxygenase"/>
    <property type="match status" value="1"/>
</dbReference>
<dbReference type="InterPro" id="IPR011251">
    <property type="entry name" value="Luciferase-like_dom"/>
</dbReference>